<evidence type="ECO:0000313" key="2">
    <source>
        <dbReference type="Proteomes" id="UP000198741"/>
    </source>
</evidence>
<proteinExistence type="predicted"/>
<dbReference type="STRING" id="1090615.SAMN04515671_2930"/>
<protein>
    <submittedName>
        <fullName evidence="1">Uncharacterized protein</fullName>
    </submittedName>
</protein>
<dbReference type="Proteomes" id="UP000198741">
    <property type="component" value="Chromosome I"/>
</dbReference>
<organism evidence="1 2">
    <name type="scientific">Nakamurella panacisegetis</name>
    <dbReference type="NCBI Taxonomy" id="1090615"/>
    <lineage>
        <taxon>Bacteria</taxon>
        <taxon>Bacillati</taxon>
        <taxon>Actinomycetota</taxon>
        <taxon>Actinomycetes</taxon>
        <taxon>Nakamurellales</taxon>
        <taxon>Nakamurellaceae</taxon>
        <taxon>Nakamurella</taxon>
    </lineage>
</organism>
<reference evidence="1 2" key="1">
    <citation type="submission" date="2016-10" db="EMBL/GenBank/DDBJ databases">
        <authorList>
            <person name="de Groot N.N."/>
        </authorList>
    </citation>
    <scope>NUCLEOTIDE SEQUENCE [LARGE SCALE GENOMIC DNA]</scope>
    <source>
        <strain evidence="2">P4-7,KCTC 19426,CECT 7604</strain>
    </source>
</reference>
<evidence type="ECO:0000313" key="1">
    <source>
        <dbReference type="EMBL" id="SDP09791.1"/>
    </source>
</evidence>
<accession>A0A1H0PX94</accession>
<name>A0A1H0PX94_9ACTN</name>
<sequence length="63" mass="6684">MPVLPTIPAPDAPAAPMTTGAFLVEFRRELVAGGFSPAEAVELVAIACRELIHEEGLRVKTPE</sequence>
<gene>
    <name evidence="1" type="ORF">SAMN04515671_2930</name>
</gene>
<dbReference type="AlphaFoldDB" id="A0A1H0PX94"/>
<keyword evidence="2" id="KW-1185">Reference proteome</keyword>
<dbReference type="EMBL" id="LT629710">
    <property type="protein sequence ID" value="SDP09791.1"/>
    <property type="molecule type" value="Genomic_DNA"/>
</dbReference>
<dbReference type="RefSeq" id="WP_090476981.1">
    <property type="nucleotide sequence ID" value="NZ_LT629710.1"/>
</dbReference>